<evidence type="ECO:0000313" key="4">
    <source>
        <dbReference type="Proteomes" id="UP000250163"/>
    </source>
</evidence>
<feature type="signal peptide" evidence="1">
    <location>
        <begin position="1"/>
        <end position="26"/>
    </location>
</feature>
<dbReference type="GO" id="GO:0003824">
    <property type="term" value="F:catalytic activity"/>
    <property type="evidence" value="ECO:0007669"/>
    <property type="project" value="UniProtKB-ARBA"/>
</dbReference>
<dbReference type="KEGG" id="mya:MORIYA_0443"/>
<accession>A0A330LLQ6</accession>
<evidence type="ECO:0000259" key="2">
    <source>
        <dbReference type="SMART" id="SM00912"/>
    </source>
</evidence>
<dbReference type="NCBIfam" id="TIGR01901">
    <property type="entry name" value="adhes_NPXG"/>
    <property type="match status" value="1"/>
</dbReference>
<dbReference type="InterPro" id="IPR011050">
    <property type="entry name" value="Pectin_lyase_fold/virulence"/>
</dbReference>
<keyword evidence="1" id="KW-0732">Signal</keyword>
<dbReference type="OrthoDB" id="6277992at2"/>
<proteinExistence type="predicted"/>
<gene>
    <name evidence="3" type="ORF">MORIYA_0443</name>
</gene>
<evidence type="ECO:0000256" key="1">
    <source>
        <dbReference type="SAM" id="SignalP"/>
    </source>
</evidence>
<dbReference type="EMBL" id="LS483250">
    <property type="protein sequence ID" value="SQD76921.1"/>
    <property type="molecule type" value="Genomic_DNA"/>
</dbReference>
<reference evidence="4" key="1">
    <citation type="submission" date="2018-05" db="EMBL/GenBank/DDBJ databases">
        <authorList>
            <person name="Cea G.-C."/>
            <person name="William W."/>
        </authorList>
    </citation>
    <scope>NUCLEOTIDE SEQUENCE [LARGE SCALE GENOMIC DNA]</scope>
    <source>
        <strain evidence="4">DB21MT 5</strain>
    </source>
</reference>
<keyword evidence="4" id="KW-1185">Reference proteome</keyword>
<dbReference type="SMART" id="SM00912">
    <property type="entry name" value="Haemagg_act"/>
    <property type="match status" value="1"/>
</dbReference>
<feature type="chain" id="PRO_5016342437" evidence="1">
    <location>
        <begin position="27"/>
        <end position="1563"/>
    </location>
</feature>
<dbReference type="Pfam" id="PF05860">
    <property type="entry name" value="TPS"/>
    <property type="match status" value="1"/>
</dbReference>
<dbReference type="InterPro" id="IPR008638">
    <property type="entry name" value="FhaB/CdiA-like_TPS"/>
</dbReference>
<dbReference type="Proteomes" id="UP000250163">
    <property type="component" value="Chromosome MORIYA"/>
</dbReference>
<dbReference type="InterPro" id="IPR012334">
    <property type="entry name" value="Pectin_lyas_fold"/>
</dbReference>
<organism evidence="3 4">
    <name type="scientific">Moritella yayanosii</name>
    <dbReference type="NCBI Taxonomy" id="69539"/>
    <lineage>
        <taxon>Bacteria</taxon>
        <taxon>Pseudomonadati</taxon>
        <taxon>Pseudomonadota</taxon>
        <taxon>Gammaproteobacteria</taxon>
        <taxon>Alteromonadales</taxon>
        <taxon>Moritellaceae</taxon>
        <taxon>Moritella</taxon>
    </lineage>
</organism>
<feature type="domain" description="Filamentous haemagglutinin FhaB/tRNA nuclease CdiA-like TPS" evidence="2">
    <location>
        <begin position="46"/>
        <end position="166"/>
    </location>
</feature>
<dbReference type="RefSeq" id="WP_112712312.1">
    <property type="nucleotide sequence ID" value="NZ_LS483250.1"/>
</dbReference>
<dbReference type="SUPFAM" id="SSF51126">
    <property type="entry name" value="Pectin lyase-like"/>
    <property type="match status" value="1"/>
</dbReference>
<protein>
    <submittedName>
        <fullName evidence="3">Putative Hemolysin</fullName>
    </submittedName>
</protein>
<dbReference type="Pfam" id="PF13332">
    <property type="entry name" value="Fil_haemagg_2"/>
    <property type="match status" value="5"/>
</dbReference>
<dbReference type="Gene3D" id="2.160.20.10">
    <property type="entry name" value="Single-stranded right-handed beta-helix, Pectin lyase-like"/>
    <property type="match status" value="1"/>
</dbReference>
<evidence type="ECO:0000313" key="3">
    <source>
        <dbReference type="EMBL" id="SQD76921.1"/>
    </source>
</evidence>
<sequence length="1563" mass="162560">MNFKLSASGKMTVTLMIALTSSTVFAAPGIVAAGDALHLPDVTTARNGALVVNIVAPNASGLSHNQYKSFNVNTPGAVLNNSTSAGQSVLAGQLQANGFLHGQAASIILNEVISRNPSLLLGAQEIFGMAADYVLANPNGITCDGCGFINTNSATLAVATPLLKLGAIDGYSTTNNSNSLNIGNAGLHANQVLQLIAPTINSRGVITAQQSITAITGQNIVDQDAQLVKADTFTDSALDSYYLGSMQAGKIKIVNTAAGSGVNLGGSLTASASIDVDAAGELSIEAAKLRGDDINLTADTLRTKGKIVSEQIDKDGDENYKNYRGAIDVNQKETHEKLIQTEIEGKNITLIAAQENRISATNISGDTINLTGGSLVLDGQKTTQTVEHTDDRWFYSWVQNKSQKDVQEQQHGTHLNATKSITMTSEQGDLSVSGAQLIAQDGIRLTAKKDIMLDALVADDSHQEKIYHKNHTAKLLTGTQESKESKQTLTASKLSTAGSVQIIAGGNITAQATQINAGDDLTVLTEQTLTVGVQQTVSEQLHSDDKKYWGGIGGGSNSSDKHREQNGHASVFQAGGEIIIAADAGVKITGSQIKSEQGGIIHANEGEIVINNTVNTSTDSNSSRNGTIFNITNRSGKSDQQIDKVFGSEVVAETSLDIVSGKDVTVRASTVNTHGSLNITSAGDINIDGAADRTHVVEEKTALTAKGYAEKDGNKQYKVGFDITHNRDKTDQTSTQLVGSTVTGGDVNLHAADTVTVTGSDLNTTVGDANISAKNVAFLADEDTTVIDHEHTAVGGGLYFSGGIEKGRVAAKVDYTKEQENSSQSTAKVSHTDIAGDLNVHATEKVTQQGTQHDVAGTYRVSANELENLAAEDSLTEHNKTLKVGVEVGVEVNYAGVTKPIEGAIETLIQLDVKGSAEAIKGAVTDVVSVGKELIDNKGKPSWSQATKVGNAVNTVLDQDIPGKIEIATDAIKEIGGAIKDLAKADFAMPQAGVDVATKVTNNQSDSHSTQAKATQIKAGIIEINVANKLHDQGTDYQASDGSIEIRAREHQSESAFNTTEMNSSEISGGGSVQVATSTGHDIKVGVQGNGSNKQHQQQSKTAQVGHITAKNGVNIKVEEDASYQGTHVDGGQGKAQISAGNDLTIEQATNSSSDTGRDFDLAITAKVGVTPNAKDLGGSIKGGYANNVDSTTEGVVSELNGQGGVELKAGRDLTLQGSQIGSTDQQAGSVTIAANGQVNISAATATESHEKGRYAGNLNIGGGQNQGDESSVNKGNLGMGVVLDHSANTQMKETGAVIASQGDVSVTAGAGNDQALSLKGTQMDGLHVDINAENGGVVIVSADDENHGSGWNFGLNLGGDMASTTAKTEATDSGSKLGGAIGLKGGYEKQDSHHYDNSRISGTDVNLDSAKDFTLTGANVSGQQVTANVAGGLQVDSQLTHDSSYKVGLQTGIEKKADAAPNKNSVIQNIANDIQLKGEYEYADSDTVTEASSISSEQGVTLNVAGDTQLTSSDISSEMGNVALNTRHQTTQSLKENQKSGKFGGDIGRMIRGFFSRNQDKS</sequence>
<dbReference type="InterPro" id="IPR025157">
    <property type="entry name" value="Hemagglutinin_rpt"/>
</dbReference>
<name>A0A330LLQ6_9GAMM</name>